<sequence length="186" mass="20277">MKKQWRRTFLTGFTMLIIGVLMGCGESEISKVEGDGTEEVKAEEKKDDAPKEQTLKVGETVNFDGLKITLNEARIEPGGEFDSPQNEQFVVVNLTAENTTEEEQAVSSIMNVELKDSEGYSYNTTILTEGIKGQFDGSVVAGGKLRGEIPFDVPASETYELHFSDPFKSGKAIWVVPSSELSGGGQ</sequence>
<evidence type="ECO:0000313" key="5">
    <source>
        <dbReference type="Proteomes" id="UP001646157"/>
    </source>
</evidence>
<dbReference type="Pfam" id="PF11611">
    <property type="entry name" value="DUF4352"/>
    <property type="match status" value="1"/>
</dbReference>
<keyword evidence="5" id="KW-1185">Reference proteome</keyword>
<organism evidence="4 5">
    <name type="scientific">Rossellomorea pakistanensis</name>
    <dbReference type="NCBI Taxonomy" id="992288"/>
    <lineage>
        <taxon>Bacteria</taxon>
        <taxon>Bacillati</taxon>
        <taxon>Bacillota</taxon>
        <taxon>Bacilli</taxon>
        <taxon>Bacillales</taxon>
        <taxon>Bacillaceae</taxon>
        <taxon>Rossellomorea</taxon>
    </lineage>
</organism>
<evidence type="ECO:0000256" key="1">
    <source>
        <dbReference type="ARBA" id="ARBA00022729"/>
    </source>
</evidence>
<comment type="caution">
    <text evidence="4">The sequence shown here is derived from an EMBL/GenBank/DDBJ whole genome shotgun (WGS) entry which is preliminary data.</text>
</comment>
<evidence type="ECO:0000256" key="2">
    <source>
        <dbReference type="SAM" id="MobiDB-lite"/>
    </source>
</evidence>
<dbReference type="InterPro" id="IPR029051">
    <property type="entry name" value="DUF4352"/>
</dbReference>
<dbReference type="Gene3D" id="2.60.40.1240">
    <property type="match status" value="1"/>
</dbReference>
<dbReference type="InterPro" id="IPR029050">
    <property type="entry name" value="Immunoprotect_excell_Ig-like"/>
</dbReference>
<keyword evidence="1" id="KW-0732">Signal</keyword>
<dbReference type="PROSITE" id="PS51257">
    <property type="entry name" value="PROKAR_LIPOPROTEIN"/>
    <property type="match status" value="1"/>
</dbReference>
<feature type="domain" description="DUF4352" evidence="3">
    <location>
        <begin position="56"/>
        <end position="171"/>
    </location>
</feature>
<dbReference type="Proteomes" id="UP001646157">
    <property type="component" value="Unassembled WGS sequence"/>
</dbReference>
<feature type="region of interest" description="Disordered" evidence="2">
    <location>
        <begin position="33"/>
        <end position="52"/>
    </location>
</feature>
<reference evidence="4 5" key="1">
    <citation type="submission" date="2021-01" db="EMBL/GenBank/DDBJ databases">
        <title>Genomic Encyclopedia of Type Strains, Phase IV (KMG-IV): sequencing the most valuable type-strain genomes for metagenomic binning, comparative biology and taxonomic classification.</title>
        <authorList>
            <person name="Goeker M."/>
        </authorList>
    </citation>
    <scope>NUCLEOTIDE SEQUENCE [LARGE SCALE GENOMIC DNA]</scope>
    <source>
        <strain evidence="4 5">DSM 24834</strain>
    </source>
</reference>
<gene>
    <name evidence="4" type="ORF">JOC86_004317</name>
</gene>
<evidence type="ECO:0000313" key="4">
    <source>
        <dbReference type="EMBL" id="MBM7587743.1"/>
    </source>
</evidence>
<protein>
    <submittedName>
        <fullName evidence="4">Plastocyanin</fullName>
    </submittedName>
</protein>
<accession>A0ABS2NIQ6</accession>
<evidence type="ECO:0000259" key="3">
    <source>
        <dbReference type="Pfam" id="PF11611"/>
    </source>
</evidence>
<proteinExistence type="predicted"/>
<dbReference type="EMBL" id="JAFBDZ010000005">
    <property type="protein sequence ID" value="MBM7587743.1"/>
    <property type="molecule type" value="Genomic_DNA"/>
</dbReference>
<dbReference type="RefSeq" id="WP_205174904.1">
    <property type="nucleotide sequence ID" value="NZ_JAFBDZ010000005.1"/>
</dbReference>
<name>A0ABS2NIQ6_9BACI</name>